<gene>
    <name evidence="1" type="ORF">Tci_490193</name>
</gene>
<accession>A0A699I401</accession>
<protein>
    <recommendedName>
        <fullName evidence="2">Integrase, catalytic region, zinc finger, CCHC-type, peptidase aspartic, catalytic</fullName>
    </recommendedName>
</protein>
<sequence length="108" mass="12466">SMNTPSKQDLDSLFMSMYDEYFENRSSDMFINFAAHQVHNHEDSPSTSLILVKENKAPLIITTSEEQTSPISLNEADEFNQEDYINFNANMVFVPYDALNLRKLSHLQ</sequence>
<reference evidence="1" key="1">
    <citation type="journal article" date="2019" name="Sci. Rep.">
        <title>Draft genome of Tanacetum cinerariifolium, the natural source of mosquito coil.</title>
        <authorList>
            <person name="Yamashiro T."/>
            <person name="Shiraishi A."/>
            <person name="Satake H."/>
            <person name="Nakayama K."/>
        </authorList>
    </citation>
    <scope>NUCLEOTIDE SEQUENCE</scope>
</reference>
<dbReference type="AlphaFoldDB" id="A0A699I401"/>
<dbReference type="EMBL" id="BKCJ010249633">
    <property type="protein sequence ID" value="GEZ18220.1"/>
    <property type="molecule type" value="Genomic_DNA"/>
</dbReference>
<evidence type="ECO:0000313" key="1">
    <source>
        <dbReference type="EMBL" id="GEZ18220.1"/>
    </source>
</evidence>
<organism evidence="1">
    <name type="scientific">Tanacetum cinerariifolium</name>
    <name type="common">Dalmatian daisy</name>
    <name type="synonym">Chrysanthemum cinerariifolium</name>
    <dbReference type="NCBI Taxonomy" id="118510"/>
    <lineage>
        <taxon>Eukaryota</taxon>
        <taxon>Viridiplantae</taxon>
        <taxon>Streptophyta</taxon>
        <taxon>Embryophyta</taxon>
        <taxon>Tracheophyta</taxon>
        <taxon>Spermatophyta</taxon>
        <taxon>Magnoliopsida</taxon>
        <taxon>eudicotyledons</taxon>
        <taxon>Gunneridae</taxon>
        <taxon>Pentapetalae</taxon>
        <taxon>asterids</taxon>
        <taxon>campanulids</taxon>
        <taxon>Asterales</taxon>
        <taxon>Asteraceae</taxon>
        <taxon>Asteroideae</taxon>
        <taxon>Anthemideae</taxon>
        <taxon>Anthemidinae</taxon>
        <taxon>Tanacetum</taxon>
    </lineage>
</organism>
<comment type="caution">
    <text evidence="1">The sequence shown here is derived from an EMBL/GenBank/DDBJ whole genome shotgun (WGS) entry which is preliminary data.</text>
</comment>
<proteinExistence type="predicted"/>
<evidence type="ECO:0008006" key="2">
    <source>
        <dbReference type="Google" id="ProtNLM"/>
    </source>
</evidence>
<name>A0A699I401_TANCI</name>
<feature type="non-terminal residue" evidence="1">
    <location>
        <position position="1"/>
    </location>
</feature>